<dbReference type="OMA" id="ANIYMYI"/>
<dbReference type="EMBL" id="CCKQ01019289">
    <property type="protein sequence ID" value="CDW91311.1"/>
    <property type="molecule type" value="Genomic_DNA"/>
</dbReference>
<dbReference type="OrthoDB" id="311187at2759"/>
<keyword evidence="1" id="KW-1133">Transmembrane helix</keyword>
<protein>
    <recommendedName>
        <fullName evidence="4">Polycystin cation channel PKD1/PKD2 domain-containing protein</fullName>
    </recommendedName>
</protein>
<dbReference type="PANTHER" id="PTHR12127:SF7">
    <property type="entry name" value="SD02261P"/>
    <property type="match status" value="1"/>
</dbReference>
<dbReference type="GO" id="GO:0016020">
    <property type="term" value="C:membrane"/>
    <property type="evidence" value="ECO:0007669"/>
    <property type="project" value="TreeGrafter"/>
</dbReference>
<sequence>MFLDSSQNYNGDFSNYKNLFDFSDLHQLIKDSVNNFFNLDSNIDSLEDYEYNYDNGKQVPPQAFLHFQSDNYGTNYKGSFYLTQNDYGYFNQQNIDNGSLKQLLLALSSWEIVYKVKQILPEKAPAEATCYDWQIQQFFQFSQRSAIQVKLNFIRNVCSNQHQFRWDRMIWLHLLVFILSFIHFFLTIKYIFEIRNRYKKLKQKHNKKVQQSIPVDKMKMQQIAGSNREYKRSVSMKVDQPMKFGLKLSIDANDPQHQRLFSDDFKRVDENPMTNLNQHIDNLTNNENQVQQDWDKLGFWQRVQIINYWVIIHILSDFLIMSGTIIFIFLEDKSLRSAEFFIGFGCFFCWCSIPSYMHQTSKYSLINRTITYTLPIVLRAMIGGVPLFIGFVFLGLSLFWDSIRFQNLQFSAFSCFSMMQGDSLLDEFNGITGFRYLSANIYMYIFVFFGIVVVQNVFLIIIEHGFLGVKYSKSYDWLHQKYRNEVQNQFQGMNNSQDNVYAQSQVDQRSDFNEGKSYLDDGTSEFGGTNQMQRFQTITNNQRFLPQSSIIRSNSFFEDQSFFNSGQQEIQQQQLQQQTLNKKELKREKTQRIIQDLIYEESNSNSTD</sequence>
<gene>
    <name evidence="2" type="primary">Contig18897.g20046</name>
    <name evidence="2" type="ORF">STYLEM_20465</name>
</gene>
<dbReference type="InParanoid" id="A0A078BAR5"/>
<evidence type="ECO:0000313" key="3">
    <source>
        <dbReference type="Proteomes" id="UP000039865"/>
    </source>
</evidence>
<evidence type="ECO:0008006" key="4">
    <source>
        <dbReference type="Google" id="ProtNLM"/>
    </source>
</evidence>
<evidence type="ECO:0000256" key="1">
    <source>
        <dbReference type="SAM" id="Phobius"/>
    </source>
</evidence>
<feature type="transmembrane region" description="Helical" evidence="1">
    <location>
        <begin position="377"/>
        <end position="400"/>
    </location>
</feature>
<proteinExistence type="predicted"/>
<feature type="transmembrane region" description="Helical" evidence="1">
    <location>
        <begin position="340"/>
        <end position="357"/>
    </location>
</feature>
<keyword evidence="1" id="KW-0812">Transmembrane</keyword>
<feature type="transmembrane region" description="Helical" evidence="1">
    <location>
        <begin position="306"/>
        <end position="328"/>
    </location>
</feature>
<name>A0A078BAR5_STYLE</name>
<dbReference type="AlphaFoldDB" id="A0A078BAR5"/>
<dbReference type="PANTHER" id="PTHR12127">
    <property type="entry name" value="MUCOLIPIN"/>
    <property type="match status" value="1"/>
</dbReference>
<dbReference type="Proteomes" id="UP000039865">
    <property type="component" value="Unassembled WGS sequence"/>
</dbReference>
<evidence type="ECO:0000313" key="2">
    <source>
        <dbReference type="EMBL" id="CDW91311.1"/>
    </source>
</evidence>
<dbReference type="GO" id="GO:0072345">
    <property type="term" value="F:NAADP-sensitive calcium-release channel activity"/>
    <property type="evidence" value="ECO:0007669"/>
    <property type="project" value="TreeGrafter"/>
</dbReference>
<reference evidence="2 3" key="1">
    <citation type="submission" date="2014-06" db="EMBL/GenBank/DDBJ databases">
        <authorList>
            <person name="Swart Estienne"/>
        </authorList>
    </citation>
    <scope>NUCLEOTIDE SEQUENCE [LARGE SCALE GENOMIC DNA]</scope>
    <source>
        <strain evidence="2 3">130c</strain>
    </source>
</reference>
<dbReference type="InterPro" id="IPR039031">
    <property type="entry name" value="Mucolipin"/>
</dbReference>
<organism evidence="2 3">
    <name type="scientific">Stylonychia lemnae</name>
    <name type="common">Ciliate</name>
    <dbReference type="NCBI Taxonomy" id="5949"/>
    <lineage>
        <taxon>Eukaryota</taxon>
        <taxon>Sar</taxon>
        <taxon>Alveolata</taxon>
        <taxon>Ciliophora</taxon>
        <taxon>Intramacronucleata</taxon>
        <taxon>Spirotrichea</taxon>
        <taxon>Stichotrichia</taxon>
        <taxon>Sporadotrichida</taxon>
        <taxon>Oxytrichidae</taxon>
        <taxon>Stylonychinae</taxon>
        <taxon>Stylonychia</taxon>
    </lineage>
</organism>
<keyword evidence="1" id="KW-0472">Membrane</keyword>
<feature type="transmembrane region" description="Helical" evidence="1">
    <location>
        <begin position="170"/>
        <end position="192"/>
    </location>
</feature>
<feature type="transmembrane region" description="Helical" evidence="1">
    <location>
        <begin position="441"/>
        <end position="462"/>
    </location>
</feature>
<accession>A0A078BAR5</accession>
<keyword evidence="3" id="KW-1185">Reference proteome</keyword>